<dbReference type="GO" id="GO:0000278">
    <property type="term" value="P:mitotic cell cycle"/>
    <property type="evidence" value="ECO:0007669"/>
    <property type="project" value="TreeGrafter"/>
</dbReference>
<sequence length="571" mass="66515">MFNLYYKKNDNAPLFSSLNDIGISNVQNYIPLYKQFFSLKDSNYKNLNLNHKYHITNVSKTDKRNKFNCIVNANGKNENKLCFFKFSPLLDPVKYMVGKYKDLGETERIALPELNESICHKKVLDPNNSAYADSFFSYLTSQLYHNCYFPHGLDFFGSFLGIQQKFVYNAADDIDYLHNSTYFHKNQEDKFTIDNIDIGMLVDFDTRNYKKKLNIGKNVSNKSIDSVNNEDFKEVFHLSDISSNSNPTQPDLVFEFDLPRNQSSKTDSTCSSRSSNTHSQCSDNEESISSNDDSSEEEESSTISSLDSDIEVNSVLFDFPTQVICLECLDGTLDSLLNEENELDADEWRACLLQIIMMLIIYQKVFHFTHNDLHTNNIMFKKTEKQFLYYRYNQTYYKVPTFGKIFKIIDFGRAIYKYQGRFICSDSYHSKGDAATQYNCEPYFNPKKPRLEPNMSFDICRLACSLFDYFIEDPNDIDPMDNLAKLMVEWTKDDKGRNILYKKNGDERYPDFKLYKMIARTVHKHTPQAQLEGPFFKKYIVSRKKVSKKTQFVDVDKMPDMSETGNADVHC</sequence>
<evidence type="ECO:0008006" key="3">
    <source>
        <dbReference type="Google" id="ProtNLM"/>
    </source>
</evidence>
<name>A0A6C0EPG1_9ZZZZ</name>
<dbReference type="InterPro" id="IPR011009">
    <property type="entry name" value="Kinase-like_dom_sf"/>
</dbReference>
<dbReference type="PANTHER" id="PTHR24419:SF18">
    <property type="entry name" value="SERINE_THREONINE-PROTEIN KINASE HASPIN"/>
    <property type="match status" value="1"/>
</dbReference>
<proteinExistence type="predicted"/>
<protein>
    <recommendedName>
        <fullName evidence="3">Protein kinase domain-containing protein</fullName>
    </recommendedName>
</protein>
<dbReference type="GO" id="GO:0005737">
    <property type="term" value="C:cytoplasm"/>
    <property type="evidence" value="ECO:0007669"/>
    <property type="project" value="TreeGrafter"/>
</dbReference>
<dbReference type="Gene3D" id="1.10.510.10">
    <property type="entry name" value="Transferase(Phosphotransferase) domain 1"/>
    <property type="match status" value="1"/>
</dbReference>
<dbReference type="PANTHER" id="PTHR24419">
    <property type="entry name" value="INTERLEUKIN-1 RECEPTOR-ASSOCIATED KINASE"/>
    <property type="match status" value="1"/>
</dbReference>
<evidence type="ECO:0000256" key="1">
    <source>
        <dbReference type="SAM" id="MobiDB-lite"/>
    </source>
</evidence>
<feature type="region of interest" description="Disordered" evidence="1">
    <location>
        <begin position="263"/>
        <end position="306"/>
    </location>
</feature>
<dbReference type="GO" id="GO:0035556">
    <property type="term" value="P:intracellular signal transduction"/>
    <property type="evidence" value="ECO:0007669"/>
    <property type="project" value="TreeGrafter"/>
</dbReference>
<organism evidence="2">
    <name type="scientific">viral metagenome</name>
    <dbReference type="NCBI Taxonomy" id="1070528"/>
    <lineage>
        <taxon>unclassified sequences</taxon>
        <taxon>metagenomes</taxon>
        <taxon>organismal metagenomes</taxon>
    </lineage>
</organism>
<accession>A0A6C0EPG1</accession>
<dbReference type="GO" id="GO:0072354">
    <property type="term" value="F:histone H3T3 kinase activity"/>
    <property type="evidence" value="ECO:0007669"/>
    <property type="project" value="TreeGrafter"/>
</dbReference>
<dbReference type="AlphaFoldDB" id="A0A6C0EPG1"/>
<reference evidence="2" key="1">
    <citation type="journal article" date="2020" name="Nature">
        <title>Giant virus diversity and host interactions through global metagenomics.</title>
        <authorList>
            <person name="Schulz F."/>
            <person name="Roux S."/>
            <person name="Paez-Espino D."/>
            <person name="Jungbluth S."/>
            <person name="Walsh D.A."/>
            <person name="Denef V.J."/>
            <person name="McMahon K.D."/>
            <person name="Konstantinidis K.T."/>
            <person name="Eloe-Fadrosh E.A."/>
            <person name="Kyrpides N.C."/>
            <person name="Woyke T."/>
        </authorList>
    </citation>
    <scope>NUCLEOTIDE SEQUENCE</scope>
    <source>
        <strain evidence="2">GVMAG-M-3300009149-34</strain>
    </source>
</reference>
<feature type="compositionally biased region" description="Low complexity" evidence="1">
    <location>
        <begin position="263"/>
        <end position="292"/>
    </location>
</feature>
<evidence type="ECO:0000313" key="2">
    <source>
        <dbReference type="EMBL" id="QHT30220.1"/>
    </source>
</evidence>
<dbReference type="EMBL" id="MN738893">
    <property type="protein sequence ID" value="QHT30220.1"/>
    <property type="molecule type" value="Genomic_DNA"/>
</dbReference>
<dbReference type="GO" id="GO:0005634">
    <property type="term" value="C:nucleus"/>
    <property type="evidence" value="ECO:0007669"/>
    <property type="project" value="TreeGrafter"/>
</dbReference>
<dbReference type="SUPFAM" id="SSF56112">
    <property type="entry name" value="Protein kinase-like (PK-like)"/>
    <property type="match status" value="1"/>
</dbReference>